<feature type="domain" description="Phage-Barnase-EndoU-ColicinE5/D-RelE like nuclease 2" evidence="1">
    <location>
        <begin position="60"/>
        <end position="171"/>
    </location>
</feature>
<accession>A0A7W2JM16</accession>
<evidence type="ECO:0000259" key="1">
    <source>
        <dbReference type="Pfam" id="PF18810"/>
    </source>
</evidence>
<sequence>MSPNHPTAKVAESKRQKNWVDEKLPDLKTLARELRAQAIELLAAAESHDAAVELAAQHLGLGTKDASRVVIRSPMGDILIQRSCIHNIVEKRQDARERYVKVALDTLIGPFEVWQVAYTNDTNRLAFIGVCETKRQMLVVVVLNKGKMLWNFMQCDAKALNKHRHGKLLYKRYTFLSGKEKGHCHQWPCKHA</sequence>
<organism evidence="2 3">
    <name type="scientific">Pseudomonas juntendi</name>
    <dbReference type="NCBI Taxonomy" id="2666183"/>
    <lineage>
        <taxon>Bacteria</taxon>
        <taxon>Pseudomonadati</taxon>
        <taxon>Pseudomonadota</taxon>
        <taxon>Gammaproteobacteria</taxon>
        <taxon>Pseudomonadales</taxon>
        <taxon>Pseudomonadaceae</taxon>
        <taxon>Pseudomonas</taxon>
    </lineage>
</organism>
<dbReference type="Proteomes" id="UP000556620">
    <property type="component" value="Unassembled WGS sequence"/>
</dbReference>
<gene>
    <name evidence="2" type="ORF">H4C44_20040</name>
</gene>
<protein>
    <recommendedName>
        <fullName evidence="1">Phage-Barnase-EndoU-ColicinE5/D-RelE like nuclease 2 domain-containing protein</fullName>
    </recommendedName>
</protein>
<dbReference type="AlphaFoldDB" id="A0A7W2JM16"/>
<reference evidence="2 3" key="1">
    <citation type="submission" date="2020-07" db="EMBL/GenBank/DDBJ databases">
        <title>Diversity of carbapenemase encoding genes among Pseudomonas putida group clinical isolates in a tertiary Brazilian hospital.</title>
        <authorList>
            <person name="Alberto-Lei F."/>
            <person name="Nodari C.S."/>
            <person name="Streling A.P."/>
            <person name="Paulino J.T."/>
            <person name="Bessa-Neto F.O."/>
            <person name="Cayo R."/>
            <person name="Gales A.C."/>
        </authorList>
    </citation>
    <scope>NUCLEOTIDE SEQUENCE [LARGE SCALE GENOMIC DNA]</scope>
    <source>
        <strain evidence="2 3">14535</strain>
    </source>
</reference>
<evidence type="ECO:0000313" key="2">
    <source>
        <dbReference type="EMBL" id="MBA6061456.1"/>
    </source>
</evidence>
<dbReference type="InterPro" id="IPR041110">
    <property type="entry name" value="PBECR2"/>
</dbReference>
<dbReference type="EMBL" id="JACGCU010000041">
    <property type="protein sequence ID" value="MBA6061456.1"/>
    <property type="molecule type" value="Genomic_DNA"/>
</dbReference>
<comment type="caution">
    <text evidence="2">The sequence shown here is derived from an EMBL/GenBank/DDBJ whole genome shotgun (WGS) entry which is preliminary data.</text>
</comment>
<dbReference type="Pfam" id="PF18810">
    <property type="entry name" value="PBECR2"/>
    <property type="match status" value="1"/>
</dbReference>
<dbReference type="RefSeq" id="WP_182367743.1">
    <property type="nucleotide sequence ID" value="NZ_JACGCU010000041.1"/>
</dbReference>
<proteinExistence type="predicted"/>
<name>A0A7W2JM16_9PSED</name>
<evidence type="ECO:0000313" key="3">
    <source>
        <dbReference type="Proteomes" id="UP000556620"/>
    </source>
</evidence>